<evidence type="ECO:0000313" key="4">
    <source>
        <dbReference type="Proteomes" id="UP000826661"/>
    </source>
</evidence>
<dbReference type="AlphaFoldDB" id="A0A8G0PEW5"/>
<feature type="region of interest" description="Disordered" evidence="1">
    <location>
        <begin position="503"/>
        <end position="529"/>
    </location>
</feature>
<dbReference type="Pfam" id="PF11696">
    <property type="entry name" value="DUF3292"/>
    <property type="match status" value="1"/>
</dbReference>
<evidence type="ECO:0000313" key="3">
    <source>
        <dbReference type="EMBL" id="QYT00126.1"/>
    </source>
</evidence>
<reference evidence="3 4" key="1">
    <citation type="journal article" date="2021" name="BMC Genomics">
        <title>Telomere-to-telomere genome assembly of asparaginase-producing Trichoderma simmonsii.</title>
        <authorList>
            <person name="Chung D."/>
            <person name="Kwon Y.M."/>
            <person name="Yang Y."/>
        </authorList>
    </citation>
    <scope>NUCLEOTIDE SEQUENCE [LARGE SCALE GENOMIC DNA]</scope>
    <source>
        <strain evidence="3 4">GH-Sj1</strain>
    </source>
</reference>
<feature type="compositionally biased region" description="Polar residues" evidence="1">
    <location>
        <begin position="517"/>
        <end position="526"/>
    </location>
</feature>
<proteinExistence type="predicted"/>
<dbReference type="InterPro" id="IPR021709">
    <property type="entry name" value="DUF3292"/>
</dbReference>
<feature type="transmembrane region" description="Helical" evidence="2">
    <location>
        <begin position="337"/>
        <end position="365"/>
    </location>
</feature>
<evidence type="ECO:0000256" key="1">
    <source>
        <dbReference type="SAM" id="MobiDB-lite"/>
    </source>
</evidence>
<dbReference type="PANTHER" id="PTHR38694">
    <property type="entry name" value="CONSERVED EXPRESSED PROTEIN"/>
    <property type="match status" value="1"/>
</dbReference>
<keyword evidence="2" id="KW-0812">Transmembrane</keyword>
<keyword evidence="2" id="KW-1133">Transmembrane helix</keyword>
<dbReference type="EMBL" id="CP075867">
    <property type="protein sequence ID" value="QYT00126.1"/>
    <property type="molecule type" value="Genomic_DNA"/>
</dbReference>
<keyword evidence="2" id="KW-0472">Membrane</keyword>
<sequence length="640" mass="70907">MNSNNTIKNKEIVMDKAATASHALAQESDANIDPQIKDRDRHIEHNTLQSATSGWHSETTTAVQSYASIRNGDLWTLIRRFNKQIFHVKRIYKPPLSNLDMNIAAGEDITGEKVQAHAERFYMTVVISLVALYKHIVLLRSWRDKRTLYFCTTYSIAWLVDLLAPTFILFLIVLIICPPVRDICFPPAPASLISSRTGAVKKPMAGVLASESVTGAPEENSGEAIEQEAHSFIYSISTLLMNISSGEFSQEEQDSVGPEHMVQDVSDVLNETGDQSKKKNHDRTKEPVARAVQSFHTRSALHTFPELIDTCERLGNALSPTSPFPTHRPRLIMATCLLPLLMTSFFGSCYGVMKVLGFFAGAIFFGKPIIERGVSIIDYRYPDWRQHTEMRNSILKGVPTNVQIAITLLRTGETLNMPQPPPPSSHGPPNVQLNADDYDLAHLGASKEDTMIAIDPVSDKEYSKQTYARQEKGEPSTTRRIANCIKRTTKDGIQAMNKITKAAEPSNSEHLPGEQSALKSSETNAGPTRFSACHKGKKGYVYITTTATTPAISWISENEDLDTTWTIAIADVREVRKVSGVGGLGGKKRALTDWALERETTGGLVLKTEPDGEFCLTSVTLRDAVFNRIISVGGQMWEIW</sequence>
<protein>
    <submittedName>
        <fullName evidence="3">Uncharacterized protein</fullName>
    </submittedName>
</protein>
<accession>A0A8G0PEW5</accession>
<feature type="transmembrane region" description="Helical" evidence="2">
    <location>
        <begin position="154"/>
        <end position="177"/>
    </location>
</feature>
<name>A0A8G0PEW5_9HYPO</name>
<keyword evidence="4" id="KW-1185">Reference proteome</keyword>
<dbReference type="Proteomes" id="UP000826661">
    <property type="component" value="Chromosome IV"/>
</dbReference>
<dbReference type="PANTHER" id="PTHR38694:SF1">
    <property type="entry name" value="PEROXIN DOMAIN-CONTAINING PROTEIN"/>
    <property type="match status" value="1"/>
</dbReference>
<evidence type="ECO:0000256" key="2">
    <source>
        <dbReference type="SAM" id="Phobius"/>
    </source>
</evidence>
<feature type="region of interest" description="Disordered" evidence="1">
    <location>
        <begin position="413"/>
        <end position="432"/>
    </location>
</feature>
<gene>
    <name evidence="3" type="ORF">H0G86_007225</name>
</gene>
<organism evidence="3 4">
    <name type="scientific">Trichoderma simmonsii</name>
    <dbReference type="NCBI Taxonomy" id="1491479"/>
    <lineage>
        <taxon>Eukaryota</taxon>
        <taxon>Fungi</taxon>
        <taxon>Dikarya</taxon>
        <taxon>Ascomycota</taxon>
        <taxon>Pezizomycotina</taxon>
        <taxon>Sordariomycetes</taxon>
        <taxon>Hypocreomycetidae</taxon>
        <taxon>Hypocreales</taxon>
        <taxon>Hypocreaceae</taxon>
        <taxon>Trichoderma</taxon>
    </lineage>
</organism>
<feature type="transmembrane region" description="Helical" evidence="2">
    <location>
        <begin position="121"/>
        <end position="142"/>
    </location>
</feature>